<protein>
    <submittedName>
        <fullName evidence="1">Uncharacterized protein</fullName>
    </submittedName>
</protein>
<gene>
    <name evidence="1" type="ORF">POCTA_138.1.T1030045</name>
</gene>
<reference evidence="1" key="1">
    <citation type="submission" date="2021-01" db="EMBL/GenBank/DDBJ databases">
        <authorList>
            <consortium name="Genoscope - CEA"/>
            <person name="William W."/>
        </authorList>
    </citation>
    <scope>NUCLEOTIDE SEQUENCE</scope>
</reference>
<dbReference type="OMA" id="HDNQNIT"/>
<name>A0A8S1WX99_PAROT</name>
<sequence>MNIQNLEESQEIQELIDQIGDTNQESWNGSDNQNIIQDFDEDLNNNPFHDKQNITQDFDVDLNNNHFHDNQNITQDFDVDLNNHFHDNQNITQDFDVDQNPLFREEPYLTFIHQYEHQYSEETQKLPNESYIQQLIDDVKEINEFEIEYSFVLTINQVENISTFVEHYSSQKEYLIETQMSQLLNNKTLLKGKIVLHDEKDLEIITMLIMLLIKYNPNPRFFLKEQEEQLDMHMKKLFEILTSYQDYCQATKHGGCQNQDQIKQEIEITLEKGFTTQLLKKLDDQK</sequence>
<organism evidence="1 2">
    <name type="scientific">Paramecium octaurelia</name>
    <dbReference type="NCBI Taxonomy" id="43137"/>
    <lineage>
        <taxon>Eukaryota</taxon>
        <taxon>Sar</taxon>
        <taxon>Alveolata</taxon>
        <taxon>Ciliophora</taxon>
        <taxon>Intramacronucleata</taxon>
        <taxon>Oligohymenophorea</taxon>
        <taxon>Peniculida</taxon>
        <taxon>Parameciidae</taxon>
        <taxon>Paramecium</taxon>
    </lineage>
</organism>
<accession>A0A8S1WX99</accession>
<proteinExistence type="predicted"/>
<dbReference type="Proteomes" id="UP000683925">
    <property type="component" value="Unassembled WGS sequence"/>
</dbReference>
<dbReference type="OrthoDB" id="10483341at2759"/>
<evidence type="ECO:0000313" key="1">
    <source>
        <dbReference type="EMBL" id="CAD8192809.1"/>
    </source>
</evidence>
<dbReference type="EMBL" id="CAJJDP010000103">
    <property type="protein sequence ID" value="CAD8192809.1"/>
    <property type="molecule type" value="Genomic_DNA"/>
</dbReference>
<evidence type="ECO:0000313" key="2">
    <source>
        <dbReference type="Proteomes" id="UP000683925"/>
    </source>
</evidence>
<comment type="caution">
    <text evidence="1">The sequence shown here is derived from an EMBL/GenBank/DDBJ whole genome shotgun (WGS) entry which is preliminary data.</text>
</comment>
<dbReference type="AlphaFoldDB" id="A0A8S1WX99"/>
<keyword evidence="2" id="KW-1185">Reference proteome</keyword>